<gene>
    <name evidence="1" type="ORF">PVT01_000065100</name>
</gene>
<dbReference type="Proteomes" id="UP000196402">
    <property type="component" value="Unassembled WGS sequence"/>
</dbReference>
<dbReference type="InterPro" id="IPR008780">
    <property type="entry name" value="Plasmodium_Vir"/>
</dbReference>
<dbReference type="AlphaFoldDB" id="A0A1G4EIG4"/>
<dbReference type="VEuPathDB" id="PlasmoDB:PVPAM_100005100"/>
<evidence type="ECO:0000313" key="1">
    <source>
        <dbReference type="EMBL" id="SCA83604.1"/>
    </source>
</evidence>
<sequence length="368" mass="42584">MSEEITDIANWEKKYHFLEKVWSTYKDFDKHVEDDKSLYYSLCNLILKGASVELSNYKIFCMKLMRNLGRYSLDPNIYEPTRERCNMLYNWIYNSIEKNKTTNDVVNKCFQEYTDNMKYVKKEKKCSKLVHEGNFVEPIKITLLDIFDNNTPAIINTLNDANPSIRGPGKKFVCECVKIYKNMYKTYCLKNRQESEKNETTCLRLDNFNKTYWHFISSLKGSNHNIPLLSDGDNVLLAKCSPDKLKLPLIPVEDQNTDLPSESEIYANPKHTGSILEDGLSTPLESTNNSMKKNITTTIGTVAGASSLLALLYRYTPAKNMIYSRFRGSRGRVHSNMYEDGHNELFSDHGEENFSSYNERYNIAYSSV</sequence>
<evidence type="ECO:0000313" key="2">
    <source>
        <dbReference type="Proteomes" id="UP000196402"/>
    </source>
</evidence>
<reference evidence="1 2" key="1">
    <citation type="submission" date="2016-07" db="EMBL/GenBank/DDBJ databases">
        <authorList>
            <consortium name="Pathogen Informatics"/>
        </authorList>
    </citation>
    <scope>NUCLEOTIDE SEQUENCE [LARGE SCALE GENOMIC DNA]</scope>
</reference>
<accession>A0A1G4EIG4</accession>
<dbReference type="VEuPathDB" id="PlasmoDB:PVP01_0001000"/>
<organism evidence="1 2">
    <name type="scientific">Plasmodium vivax</name>
    <name type="common">malaria parasite P. vivax</name>
    <dbReference type="NCBI Taxonomy" id="5855"/>
    <lineage>
        <taxon>Eukaryota</taxon>
        <taxon>Sar</taxon>
        <taxon>Alveolata</taxon>
        <taxon>Apicomplexa</taxon>
        <taxon>Aconoidasida</taxon>
        <taxon>Haemosporida</taxon>
        <taxon>Plasmodiidae</taxon>
        <taxon>Plasmodium</taxon>
        <taxon>Plasmodium (Plasmodium)</taxon>
    </lineage>
</organism>
<dbReference type="Pfam" id="PF05795">
    <property type="entry name" value="Plasmodium_Vir"/>
    <property type="match status" value="1"/>
</dbReference>
<name>A0A1G4EIG4_PLAVI</name>
<protein>
    <submittedName>
        <fullName evidence="1">VIR protein</fullName>
    </submittedName>
</protein>
<proteinExistence type="predicted"/>
<dbReference type="VEuPathDB" id="PlasmoDB:PVW1_100022800"/>
<dbReference type="EMBL" id="FLYH01000177">
    <property type="protein sequence ID" value="SCA83604.1"/>
    <property type="molecule type" value="Genomic_DNA"/>
</dbReference>